<evidence type="ECO:0000313" key="8">
    <source>
        <dbReference type="Proteomes" id="UP001252613"/>
    </source>
</evidence>
<keyword evidence="2" id="KW-0378">Hydrolase</keyword>
<dbReference type="InterPro" id="IPR029044">
    <property type="entry name" value="Nucleotide-diphossugar_trans"/>
</dbReference>
<reference evidence="7" key="1">
    <citation type="submission" date="2023-07" db="EMBL/GenBank/DDBJ databases">
        <title>Sorghum-associated microbial communities from plants grown in Nebraska, USA.</title>
        <authorList>
            <person name="Schachtman D."/>
        </authorList>
    </citation>
    <scope>NUCLEOTIDE SEQUENCE</scope>
    <source>
        <strain evidence="7">3432</strain>
    </source>
</reference>
<keyword evidence="3" id="KW-0788">Thiol protease</keyword>
<evidence type="ECO:0000259" key="5">
    <source>
        <dbReference type="Pfam" id="PF12919"/>
    </source>
</evidence>
<dbReference type="InterPro" id="IPR006473">
    <property type="entry name" value="Peptidase_C58_Yopt"/>
</dbReference>
<evidence type="ECO:0000256" key="3">
    <source>
        <dbReference type="ARBA" id="ARBA00022807"/>
    </source>
</evidence>
<evidence type="ECO:0000259" key="6">
    <source>
        <dbReference type="Pfam" id="PF12920"/>
    </source>
</evidence>
<comment type="caution">
    <text evidence="7">The sequence shown here is derived from an EMBL/GenBank/DDBJ whole genome shotgun (WGS) entry which is preliminary data.</text>
</comment>
<evidence type="ECO:0000256" key="2">
    <source>
        <dbReference type="ARBA" id="ARBA00022801"/>
    </source>
</evidence>
<dbReference type="GO" id="GO:0004197">
    <property type="term" value="F:cysteine-type endopeptidase activity"/>
    <property type="evidence" value="ECO:0007669"/>
    <property type="project" value="InterPro"/>
</dbReference>
<dbReference type="Pfam" id="PF12919">
    <property type="entry name" value="TcdA_TcdB"/>
    <property type="match status" value="1"/>
</dbReference>
<keyword evidence="1" id="KW-0645">Protease</keyword>
<proteinExistence type="predicted"/>
<accession>A0AAW8MH57</accession>
<dbReference type="GO" id="GO:0016757">
    <property type="term" value="F:glycosyltransferase activity"/>
    <property type="evidence" value="ECO:0007669"/>
    <property type="project" value="InterPro"/>
</dbReference>
<dbReference type="CDD" id="cd20495">
    <property type="entry name" value="C58_PaToxP-like"/>
    <property type="match status" value="1"/>
</dbReference>
<dbReference type="Pfam" id="PF12920">
    <property type="entry name" value="TcdA_TcdB_pore"/>
    <property type="match status" value="1"/>
</dbReference>
<feature type="domain" description="TcdA/TcdB toxin pore forming" evidence="6">
    <location>
        <begin position="1011"/>
        <end position="1646"/>
    </location>
</feature>
<feature type="domain" description="Peptidase C58 YopT-type" evidence="4">
    <location>
        <begin position="870"/>
        <end position="929"/>
    </location>
</feature>
<dbReference type="EMBL" id="JAVDVC010000012">
    <property type="protein sequence ID" value="MDR6960993.1"/>
    <property type="molecule type" value="Genomic_DNA"/>
</dbReference>
<dbReference type="InterPro" id="IPR024769">
    <property type="entry name" value="TcdA/TcdB_pore_forming"/>
</dbReference>
<dbReference type="SUPFAM" id="SSF53448">
    <property type="entry name" value="Nucleotide-diphospho-sugar transferases"/>
    <property type="match status" value="1"/>
</dbReference>
<evidence type="ECO:0000259" key="4">
    <source>
        <dbReference type="Pfam" id="PF03543"/>
    </source>
</evidence>
<dbReference type="Proteomes" id="UP001252613">
    <property type="component" value="Unassembled WGS sequence"/>
</dbReference>
<dbReference type="Pfam" id="PF03543">
    <property type="entry name" value="Peptidase_C58"/>
    <property type="match status" value="1"/>
</dbReference>
<dbReference type="InterPro" id="IPR024770">
    <property type="entry name" value="TcdA/TcdB_cat"/>
</dbReference>
<name>A0AAW8MH57_9PSED</name>
<evidence type="ECO:0000256" key="1">
    <source>
        <dbReference type="ARBA" id="ARBA00022670"/>
    </source>
</evidence>
<protein>
    <submittedName>
        <fullName evidence="7">Insecticidal toxin</fullName>
    </submittedName>
</protein>
<organism evidence="7 8">
    <name type="scientific">Pseudomonas brassicacearum</name>
    <dbReference type="NCBI Taxonomy" id="930166"/>
    <lineage>
        <taxon>Bacteria</taxon>
        <taxon>Pseudomonadati</taxon>
        <taxon>Pseudomonadota</taxon>
        <taxon>Gammaproteobacteria</taxon>
        <taxon>Pseudomonadales</taxon>
        <taxon>Pseudomonadaceae</taxon>
        <taxon>Pseudomonas</taxon>
    </lineage>
</organism>
<dbReference type="Gene3D" id="3.90.550.20">
    <property type="match status" value="1"/>
</dbReference>
<feature type="domain" description="GT44" evidence="5">
    <location>
        <begin position="66"/>
        <end position="454"/>
    </location>
</feature>
<gene>
    <name evidence="7" type="ORF">J2W43_005004</name>
</gene>
<dbReference type="GO" id="GO:0006508">
    <property type="term" value="P:proteolysis"/>
    <property type="evidence" value="ECO:0007669"/>
    <property type="project" value="UniProtKB-KW"/>
</dbReference>
<sequence>MLEPLGLLKQAVGALRGNSRRRRTPELPEGVEAADLAHAYNKIEGFETRLRNSVEQLKVPATEVAKNLHFVWLGGGIGPIQRDYINVWKQVLGPEGYRISLWYDSDALLAYETNRIIVEAAKADAMLNGAENSVDAFTLGDRYEERAIVLKQQMYAHITEALKNGGSADDARVDLLVRAYGQDKARLSALKSNNRLSLEALAEGSLALRDLASGELPLHLQDVYEREINLRGMFAGASDIVRVEALFAEGGSYADVDGLPPLAQKLGEVDIRAFQTDARLGVLQLLLDRNPEWMPGRQAQRNKYTDYFNEIPAEHREALERFAKSGPALNRVFRPPMERLARPDQLRAVVEQHLVGNAFLMAHPGAAMLESVIERLRLNYEVVDATARLADEQNVSLIDVEAMSGLAHQAATQVFGAFHELPPEIELAVAFLVQAAAAYYSDGIRPQSEGTIYLTGPSAMRQGMADYQRTHFTPQIAEQWQAEAAITAVATVNRATEEELDHSWKENARDTAQWLIDEKKRWQEGQFKTRYAGDMAELLKYRSLQFDEGWPVIEGRHVLSTELLQHLADELGESFMQAMSQSHNGEVTFGKPIPLSFDERQSIRDQSAYALPPASVGDSQTRQLSIAELLDRLASDRFEVAQLSPLQRLLLGGLSGAKALDNRSFDAARPALDNLANNLATRGTAGRYAAIEQALFQRQAPAFLAGLASAADAPPRHGETALGMKKTALEHPLTLRQWGQHVARIRQVAKLEYRVRIDERLNAVLSGFEAATNKLVPQDLLLQGEGDRVGGRCYPLALAMAAALSQGKAAVNTLRERFYLAVLEPGASDSVTFLNSVESLRDVQLGDVGSALARSDLNEVVDILQARTTTSTLMLNSDNHAMLVAKTLEGERSTYHFYDPNFGVFEFEHPTQFRQALERFFLQQDMASHYAAYGDAARPTFDLIELEGARVSRLVLPGAIEVSKLLQPDALPEQSQRPMRQRLANARGQSLQNNPRLGSCLLALDGRWWSQQIEQATSRLRQENQLASHLVPLFDTLEVTPDGSYRVSLIDPVKPEQLVRVVTDDHRLLRIKSYLSEQFSALANKPSAMNDPTEVGGVHTLNAGFAIQALMSALCGQEGSSRPLTLAVRLHAYVNYAQLVHGVVADIAGLVGLVRQALAEEKLIARTVAPVVKAALGSSVSEATGGLLQLANVGFDIYQLATAHNDVERAQFGTQLAFDSASLVLSVGAYAVGATTAGAMLGGAAVMLGGLAVGVAALARGFATIAEEAKEVGVLFDEIAKAHLQAYRFDARQGAWLPRSSLIVQALDLTRGALMLDSPKLYPQRDHFGVPTIELDYDRAINIRRDLGLPGQVAFKPPAGQVIILPCTPQTCYRYEYIALPFATSRHDTGFDTARRLEKRKADGSWQFQFSFYSFPSEYIVRRMVPDYRPTVIDVLLDSADRSLVVPLIPPIWHNMIAYKIQGAGKRCALVVHPGVKLSLESTSLQVTTWFMDASWASEKEIRIERHDKLFIDDVQVTIVGGWRHEVLLRLADNQVFKVDLANRTLVLLELDAPPGMDQQTLQDHFKALARDHRLAMAYTPIHHHLIPFEDPDEPRYVTAWYDAKEDRFLYIRDDLLGVEDAVLGAVAGDSCYFYDPQSLIIWQVDAVTGLVSHRYWLRSTSNLVSAVKSVEADAQGVVHVVQQNTRADQTVDVLVYLIHDGQLLLGSITRELDLAMEPALSASETLVDWSQVLGDSPPLTPDTNPTDTFVTVNWQPAPFVSICWKSDAQWRDMAWVRSSDRLIIRPTPRRNQPRGWPDSIKNMTDLMLLAPPDDSDVFVIYDRLKQELCSRRRTLVEGKGQWSNRWARTPQLENVIAVDGGYVALTSGGVFYNLSGQGDLALGGVREPWFKDRAQWWTALDALVLRHRNKSLALIGLTNFSGDERLCAWYIDNRLLLADLGSATELRLLGATPDGEAAWLLDVASGEVYRQAFIDPRKLDAAFGQGSQLLKADVLPHPQREWSPWQFVELTVDGMGLRGVTYEGVVVALRDQEPALITGVTQEWVVMQGGREIEGLRQLASQPFHSPLLSVEEPSSLTWFVAESARVIRVPRASIPESFEVLGTQRQTDVLLHESQNGKLLTLPSMGHGGPLSYVQREGEVMVVEGHEAKIDDLLPLMPDDVKILILRMGQGAVSYRLSKAAWLRIKSVVLDCRHPLGSAVTVPGKLIWELEEPDQLLLSKVDEHLVIIDPDSGHSVIFREVYAADVNLRGDVLLSFGGHRHYAVSTLVQRLDALQDAQNGVTLEALSNETSTEETNAVG</sequence>
<evidence type="ECO:0000313" key="7">
    <source>
        <dbReference type="EMBL" id="MDR6960993.1"/>
    </source>
</evidence>